<sequence length="365" mass="42867">MKILIVDDEPMVREGLKIGIDWSEMGFEEVECASDGKSALQVFGEFKPDILLTDIRMPFMNGLELTQEVKKLDPIVVVILLSAYDDFKYAQEAIRLGAFDYILKPVDVDTLKEIVMRGIEKRIELLDACSKEIPQLKKEDLKFFKAEYYKYPLKLEEELSKAIKRGETKAAIDIFNKIWEEFENKRYTEDFIKRWGIELVAVITRSIIEIGESADVLFKETDPWKEICKLPTLEEIYRWMKNLIEVVCEYVNLTRSYKNRKIIEKALELIHENYKNPDLSLSSVANHLYITPTYLSMLFKSEVGINFSDYLTNFRVEKAKELLKDPRKKIFEVAEEVGYFDQHYFSKVFKNITGFTPKEYREKIL</sequence>
<evidence type="ECO:0000256" key="5">
    <source>
        <dbReference type="ARBA" id="ARBA00023012"/>
    </source>
</evidence>
<evidence type="ECO:0000256" key="3">
    <source>
        <dbReference type="ARBA" id="ARBA00022490"/>
    </source>
</evidence>
<dbReference type="CDD" id="cd17536">
    <property type="entry name" value="REC_YesN-like"/>
    <property type="match status" value="1"/>
</dbReference>
<feature type="domain" description="HTH araC/xylS-type" evidence="11">
    <location>
        <begin position="264"/>
        <end position="363"/>
    </location>
</feature>
<dbReference type="InterPro" id="IPR020449">
    <property type="entry name" value="Tscrpt_reg_AraC-type_HTH"/>
</dbReference>
<dbReference type="EMBL" id="JABEQB010000024">
    <property type="protein sequence ID" value="NNG67279.1"/>
    <property type="molecule type" value="Genomic_DNA"/>
</dbReference>
<evidence type="ECO:0000256" key="10">
    <source>
        <dbReference type="PROSITE-ProRule" id="PRU00169"/>
    </source>
</evidence>
<evidence type="ECO:0000313" key="13">
    <source>
        <dbReference type="EMBL" id="NNG67279.1"/>
    </source>
</evidence>
<name>A0A7Y2L7P1_9THEO</name>
<organism evidence="13 14">
    <name type="scientific">Caldanaerobacter subterraneus</name>
    <dbReference type="NCBI Taxonomy" id="911092"/>
    <lineage>
        <taxon>Bacteria</taxon>
        <taxon>Bacillati</taxon>
        <taxon>Bacillota</taxon>
        <taxon>Clostridia</taxon>
        <taxon>Thermoanaerobacterales</taxon>
        <taxon>Thermoanaerobacteraceae</taxon>
        <taxon>Caldanaerobacter</taxon>
    </lineage>
</organism>
<accession>A0A7Y2L7P1</accession>
<evidence type="ECO:0000256" key="4">
    <source>
        <dbReference type="ARBA" id="ARBA00022553"/>
    </source>
</evidence>
<dbReference type="PANTHER" id="PTHR42713:SF3">
    <property type="entry name" value="TRANSCRIPTIONAL REGULATORY PROTEIN HPTR"/>
    <property type="match status" value="1"/>
</dbReference>
<evidence type="ECO:0000256" key="2">
    <source>
        <dbReference type="ARBA" id="ARBA00018672"/>
    </source>
</evidence>
<dbReference type="InterPro" id="IPR018062">
    <property type="entry name" value="HTH_AraC-typ_CS"/>
</dbReference>
<comment type="caution">
    <text evidence="13">The sequence shown here is derived from an EMBL/GenBank/DDBJ whole genome shotgun (WGS) entry which is preliminary data.</text>
</comment>
<dbReference type="SMART" id="SM00448">
    <property type="entry name" value="REC"/>
    <property type="match status" value="1"/>
</dbReference>
<feature type="modified residue" description="4-aspartylphosphate" evidence="10">
    <location>
        <position position="54"/>
    </location>
</feature>
<dbReference type="PROSITE" id="PS00041">
    <property type="entry name" value="HTH_ARAC_FAMILY_1"/>
    <property type="match status" value="1"/>
</dbReference>
<evidence type="ECO:0000259" key="12">
    <source>
        <dbReference type="PROSITE" id="PS50110"/>
    </source>
</evidence>
<proteinExistence type="predicted"/>
<dbReference type="PRINTS" id="PR00032">
    <property type="entry name" value="HTHARAC"/>
</dbReference>
<dbReference type="Pfam" id="PF12833">
    <property type="entry name" value="HTH_18"/>
    <property type="match status" value="1"/>
</dbReference>
<dbReference type="PROSITE" id="PS50110">
    <property type="entry name" value="RESPONSE_REGULATORY"/>
    <property type="match status" value="1"/>
</dbReference>
<keyword evidence="5" id="KW-0902">Two-component regulatory system</keyword>
<dbReference type="Pfam" id="PF00072">
    <property type="entry name" value="Response_reg"/>
    <property type="match status" value="1"/>
</dbReference>
<keyword evidence="7" id="KW-0238">DNA-binding</keyword>
<gene>
    <name evidence="13" type="ORF">HKI81_08595</name>
</gene>
<dbReference type="InterPro" id="IPR011006">
    <property type="entry name" value="CheY-like_superfamily"/>
</dbReference>
<evidence type="ECO:0000256" key="8">
    <source>
        <dbReference type="ARBA" id="ARBA00023163"/>
    </source>
</evidence>
<evidence type="ECO:0000256" key="7">
    <source>
        <dbReference type="ARBA" id="ARBA00023125"/>
    </source>
</evidence>
<evidence type="ECO:0000256" key="6">
    <source>
        <dbReference type="ARBA" id="ARBA00023015"/>
    </source>
</evidence>
<dbReference type="Gene3D" id="3.40.50.2300">
    <property type="match status" value="1"/>
</dbReference>
<dbReference type="AlphaFoldDB" id="A0A7Y2L7P1"/>
<dbReference type="SUPFAM" id="SSF46689">
    <property type="entry name" value="Homeodomain-like"/>
    <property type="match status" value="2"/>
</dbReference>
<reference evidence="13 14" key="1">
    <citation type="submission" date="2020-04" db="EMBL/GenBank/DDBJ databases">
        <title>Draft genome sequence of Caldanaerobacter sunterraneus. strain 1523vc isolated from Griffin hot spring, Kamchatka, Russia.</title>
        <authorList>
            <person name="Toshchakov S.V."/>
            <person name="Podosokorskaya O.A."/>
            <person name="Kublanov I.V."/>
            <person name="Korzhenkov A."/>
            <person name="Patrushev M.V."/>
        </authorList>
    </citation>
    <scope>NUCLEOTIDE SEQUENCE [LARGE SCALE GENOMIC DNA]</scope>
    <source>
        <strain evidence="13 14">1523vc</strain>
    </source>
</reference>
<dbReference type="GO" id="GO:0005737">
    <property type="term" value="C:cytoplasm"/>
    <property type="evidence" value="ECO:0007669"/>
    <property type="project" value="UniProtKB-SubCell"/>
</dbReference>
<dbReference type="InterPro" id="IPR009057">
    <property type="entry name" value="Homeodomain-like_sf"/>
</dbReference>
<keyword evidence="8" id="KW-0804">Transcription</keyword>
<dbReference type="PANTHER" id="PTHR42713">
    <property type="entry name" value="HISTIDINE KINASE-RELATED"/>
    <property type="match status" value="1"/>
</dbReference>
<dbReference type="GO" id="GO:0043565">
    <property type="term" value="F:sequence-specific DNA binding"/>
    <property type="evidence" value="ECO:0007669"/>
    <property type="project" value="InterPro"/>
</dbReference>
<protein>
    <recommendedName>
        <fullName evidence="2">Stage 0 sporulation protein A homolog</fullName>
    </recommendedName>
</protein>
<comment type="subcellular location">
    <subcellularLocation>
        <location evidence="1">Cytoplasm</location>
    </subcellularLocation>
</comment>
<dbReference type="Proteomes" id="UP000529861">
    <property type="component" value="Unassembled WGS sequence"/>
</dbReference>
<dbReference type="InterPro" id="IPR051552">
    <property type="entry name" value="HptR"/>
</dbReference>
<evidence type="ECO:0000256" key="9">
    <source>
        <dbReference type="ARBA" id="ARBA00024867"/>
    </source>
</evidence>
<evidence type="ECO:0000259" key="11">
    <source>
        <dbReference type="PROSITE" id="PS01124"/>
    </source>
</evidence>
<dbReference type="SUPFAM" id="SSF52172">
    <property type="entry name" value="CheY-like"/>
    <property type="match status" value="1"/>
</dbReference>
<dbReference type="Gene3D" id="1.10.10.60">
    <property type="entry name" value="Homeodomain-like"/>
    <property type="match status" value="2"/>
</dbReference>
<dbReference type="SMART" id="SM00342">
    <property type="entry name" value="HTH_ARAC"/>
    <property type="match status" value="1"/>
</dbReference>
<dbReference type="PROSITE" id="PS01124">
    <property type="entry name" value="HTH_ARAC_FAMILY_2"/>
    <property type="match status" value="1"/>
</dbReference>
<comment type="function">
    <text evidence="9">May play the central regulatory role in sporulation. It may be an element of the effector pathway responsible for the activation of sporulation genes in response to nutritional stress. Spo0A may act in concert with spo0H (a sigma factor) to control the expression of some genes that are critical to the sporulation process.</text>
</comment>
<dbReference type="InterPro" id="IPR018060">
    <property type="entry name" value="HTH_AraC"/>
</dbReference>
<keyword evidence="6" id="KW-0805">Transcription regulation</keyword>
<dbReference type="GO" id="GO:0000160">
    <property type="term" value="P:phosphorelay signal transduction system"/>
    <property type="evidence" value="ECO:0007669"/>
    <property type="project" value="UniProtKB-KW"/>
</dbReference>
<keyword evidence="4 10" id="KW-0597">Phosphoprotein</keyword>
<keyword evidence="3" id="KW-0963">Cytoplasm</keyword>
<evidence type="ECO:0000313" key="14">
    <source>
        <dbReference type="Proteomes" id="UP000529861"/>
    </source>
</evidence>
<dbReference type="RefSeq" id="WP_170271148.1">
    <property type="nucleotide sequence ID" value="NZ_JABEQB010000024.1"/>
</dbReference>
<feature type="domain" description="Response regulatory" evidence="12">
    <location>
        <begin position="2"/>
        <end position="119"/>
    </location>
</feature>
<dbReference type="InterPro" id="IPR001789">
    <property type="entry name" value="Sig_transdc_resp-reg_receiver"/>
</dbReference>
<evidence type="ECO:0000256" key="1">
    <source>
        <dbReference type="ARBA" id="ARBA00004496"/>
    </source>
</evidence>
<dbReference type="GO" id="GO:0003700">
    <property type="term" value="F:DNA-binding transcription factor activity"/>
    <property type="evidence" value="ECO:0007669"/>
    <property type="project" value="InterPro"/>
</dbReference>